<evidence type="ECO:0000256" key="1">
    <source>
        <dbReference type="ARBA" id="ARBA00008324"/>
    </source>
</evidence>
<dbReference type="EMBL" id="JACIDK010000002">
    <property type="protein sequence ID" value="MBB3891171.1"/>
    <property type="molecule type" value="Genomic_DNA"/>
</dbReference>
<comment type="similarity">
    <text evidence="1">Belongs to the thioesterase PaaI family.</text>
</comment>
<evidence type="ECO:0000256" key="2">
    <source>
        <dbReference type="ARBA" id="ARBA00022801"/>
    </source>
</evidence>
<feature type="domain" description="Thioesterase" evidence="3">
    <location>
        <begin position="53"/>
        <end position="128"/>
    </location>
</feature>
<protein>
    <submittedName>
        <fullName evidence="4">Uncharacterized protein (TIGR00369 family)</fullName>
    </submittedName>
</protein>
<gene>
    <name evidence="4" type="ORF">GGQ61_001888</name>
</gene>
<keyword evidence="5" id="KW-1185">Reference proteome</keyword>
<dbReference type="InterPro" id="IPR039298">
    <property type="entry name" value="ACOT13"/>
</dbReference>
<dbReference type="SUPFAM" id="SSF54637">
    <property type="entry name" value="Thioesterase/thiol ester dehydrase-isomerase"/>
    <property type="match status" value="1"/>
</dbReference>
<evidence type="ECO:0000313" key="5">
    <source>
        <dbReference type="Proteomes" id="UP000530564"/>
    </source>
</evidence>
<dbReference type="InterPro" id="IPR029069">
    <property type="entry name" value="HotDog_dom_sf"/>
</dbReference>
<dbReference type="Proteomes" id="UP000530564">
    <property type="component" value="Unassembled WGS sequence"/>
</dbReference>
<organism evidence="4 5">
    <name type="scientific">Phenylobacterium haematophilum</name>
    <dbReference type="NCBI Taxonomy" id="98513"/>
    <lineage>
        <taxon>Bacteria</taxon>
        <taxon>Pseudomonadati</taxon>
        <taxon>Pseudomonadota</taxon>
        <taxon>Alphaproteobacteria</taxon>
        <taxon>Caulobacterales</taxon>
        <taxon>Caulobacteraceae</taxon>
        <taxon>Phenylobacterium</taxon>
    </lineage>
</organism>
<dbReference type="GO" id="GO:0047617">
    <property type="term" value="F:fatty acyl-CoA hydrolase activity"/>
    <property type="evidence" value="ECO:0007669"/>
    <property type="project" value="InterPro"/>
</dbReference>
<dbReference type="PANTHER" id="PTHR21660">
    <property type="entry name" value="THIOESTERASE SUPERFAMILY MEMBER-RELATED"/>
    <property type="match status" value="1"/>
</dbReference>
<dbReference type="CDD" id="cd03443">
    <property type="entry name" value="PaaI_thioesterase"/>
    <property type="match status" value="1"/>
</dbReference>
<sequence length="163" mass="17985">MTWATDRLDALKTGRATPPPVVRTLRLGLIDDWGEGWVRKSWSPAPELATSDGSLFGGYLAALADQVLSFATMTVVPDDRLFRTVNLQLNFLRVGRTHPLTIEARVVAHTQQLITVRAEFRRGDGELIADATAQQILMTFDRWPAERAAIEAMAGGARQAREA</sequence>
<evidence type="ECO:0000259" key="3">
    <source>
        <dbReference type="Pfam" id="PF03061"/>
    </source>
</evidence>
<evidence type="ECO:0000313" key="4">
    <source>
        <dbReference type="EMBL" id="MBB3891171.1"/>
    </source>
</evidence>
<dbReference type="RefSeq" id="WP_183771810.1">
    <property type="nucleotide sequence ID" value="NZ_JACIDK010000002.1"/>
</dbReference>
<comment type="caution">
    <text evidence="4">The sequence shown here is derived from an EMBL/GenBank/DDBJ whole genome shotgun (WGS) entry which is preliminary data.</text>
</comment>
<keyword evidence="2" id="KW-0378">Hydrolase</keyword>
<dbReference type="InterPro" id="IPR006683">
    <property type="entry name" value="Thioestr_dom"/>
</dbReference>
<accession>A0A840A0T2</accession>
<dbReference type="Gene3D" id="3.10.129.10">
    <property type="entry name" value="Hotdog Thioesterase"/>
    <property type="match status" value="1"/>
</dbReference>
<proteinExistence type="inferred from homology"/>
<dbReference type="Pfam" id="PF03061">
    <property type="entry name" value="4HBT"/>
    <property type="match status" value="1"/>
</dbReference>
<reference evidence="4 5" key="1">
    <citation type="submission" date="2020-08" db="EMBL/GenBank/DDBJ databases">
        <title>Genomic Encyclopedia of Type Strains, Phase IV (KMG-IV): sequencing the most valuable type-strain genomes for metagenomic binning, comparative biology and taxonomic classification.</title>
        <authorList>
            <person name="Goeker M."/>
        </authorList>
    </citation>
    <scope>NUCLEOTIDE SEQUENCE [LARGE SCALE GENOMIC DNA]</scope>
    <source>
        <strain evidence="4 5">DSM 21793</strain>
    </source>
</reference>
<dbReference type="PANTHER" id="PTHR21660:SF1">
    <property type="entry name" value="ACYL-COENZYME A THIOESTERASE 13"/>
    <property type="match status" value="1"/>
</dbReference>
<dbReference type="AlphaFoldDB" id="A0A840A0T2"/>
<name>A0A840A0T2_9CAUL</name>